<sequence>MLGGTVFVSHAIAAEAVRRGHEVSCAARGTSGAAPPGATLLPVDRDAPGEIERLAGRGFDAVIDVATHDLGWVRDALRALAETAGHWTFVSTINVYADTATQYQTTEGALLEPVTEPRRSTGGQLTPEIYGGIKVASENAVREAVGDRALVVRPGLITGPGDNMDRFGYWPARFARGGRVVVPDVPEQPIQHLDVRDLAEWVVNAGERGITGTHDAVGPIRTLDSVLGEIAELAGTADVEQVPVTPGKLLEAGIAHWEGPRSLPLWAPSSHYGVVTHDPAPAAADGLVTRPLADTVRAALAEERARGLHRPRKSGLTPAVEAELLC</sequence>
<name>A0A1G9DS01_ACTMZ</name>
<protein>
    <submittedName>
        <fullName evidence="2">Nucleoside-diphosphate-sugar epimerase</fullName>
    </submittedName>
</protein>
<evidence type="ECO:0000313" key="3">
    <source>
        <dbReference type="Proteomes" id="UP000199213"/>
    </source>
</evidence>
<evidence type="ECO:0000313" key="2">
    <source>
        <dbReference type="EMBL" id="SDK66600.1"/>
    </source>
</evidence>
<feature type="domain" description="NAD-dependent epimerase/dehydratase" evidence="1">
    <location>
        <begin position="2"/>
        <end position="208"/>
    </location>
</feature>
<proteinExistence type="predicted"/>
<dbReference type="SUPFAM" id="SSF51735">
    <property type="entry name" value="NAD(P)-binding Rossmann-fold domains"/>
    <property type="match status" value="1"/>
</dbReference>
<dbReference type="InterPro" id="IPR001509">
    <property type="entry name" value="Epimerase_deHydtase"/>
</dbReference>
<gene>
    <name evidence="2" type="ORF">SAMN04487820_110261</name>
</gene>
<dbReference type="Gene3D" id="3.40.50.720">
    <property type="entry name" value="NAD(P)-binding Rossmann-like Domain"/>
    <property type="match status" value="1"/>
</dbReference>
<dbReference type="Pfam" id="PF01370">
    <property type="entry name" value="Epimerase"/>
    <property type="match status" value="1"/>
</dbReference>
<evidence type="ECO:0000259" key="1">
    <source>
        <dbReference type="Pfam" id="PF01370"/>
    </source>
</evidence>
<keyword evidence="3" id="KW-1185">Reference proteome</keyword>
<organism evidence="2 3">
    <name type="scientific">Actinopolyspora mzabensis</name>
    <dbReference type="NCBI Taxonomy" id="995066"/>
    <lineage>
        <taxon>Bacteria</taxon>
        <taxon>Bacillati</taxon>
        <taxon>Actinomycetota</taxon>
        <taxon>Actinomycetes</taxon>
        <taxon>Actinopolysporales</taxon>
        <taxon>Actinopolysporaceae</taxon>
        <taxon>Actinopolyspora</taxon>
    </lineage>
</organism>
<accession>A0A1G9DS01</accession>
<reference evidence="3" key="1">
    <citation type="submission" date="2016-10" db="EMBL/GenBank/DDBJ databases">
        <authorList>
            <person name="Varghese N."/>
            <person name="Submissions S."/>
        </authorList>
    </citation>
    <scope>NUCLEOTIDE SEQUENCE [LARGE SCALE GENOMIC DNA]</scope>
    <source>
        <strain evidence="3">DSM 45460</strain>
    </source>
</reference>
<dbReference type="AlphaFoldDB" id="A0A1G9DS01"/>
<dbReference type="Proteomes" id="UP000199213">
    <property type="component" value="Unassembled WGS sequence"/>
</dbReference>
<dbReference type="EMBL" id="FNFM01000010">
    <property type="protein sequence ID" value="SDK66600.1"/>
    <property type="molecule type" value="Genomic_DNA"/>
</dbReference>
<dbReference type="InterPro" id="IPR036291">
    <property type="entry name" value="NAD(P)-bd_dom_sf"/>
</dbReference>